<keyword evidence="4" id="KW-1185">Reference proteome</keyword>
<evidence type="ECO:0000256" key="1">
    <source>
        <dbReference type="SAM" id="MobiDB-lite"/>
    </source>
</evidence>
<evidence type="ECO:0000259" key="2">
    <source>
        <dbReference type="Pfam" id="PF03372"/>
    </source>
</evidence>
<dbReference type="InterPro" id="IPR005135">
    <property type="entry name" value="Endo/exonuclease/phosphatase"/>
</dbReference>
<dbReference type="SUPFAM" id="SSF56219">
    <property type="entry name" value="DNase I-like"/>
    <property type="match status" value="1"/>
</dbReference>
<feature type="domain" description="Endonuclease/exonuclease/phosphatase" evidence="2">
    <location>
        <begin position="152"/>
        <end position="335"/>
    </location>
</feature>
<evidence type="ECO:0000313" key="3">
    <source>
        <dbReference type="EMBL" id="CAC5411213.1"/>
    </source>
</evidence>
<evidence type="ECO:0000313" key="4">
    <source>
        <dbReference type="Proteomes" id="UP000507470"/>
    </source>
</evidence>
<reference evidence="3 4" key="1">
    <citation type="submission" date="2020-06" db="EMBL/GenBank/DDBJ databases">
        <authorList>
            <person name="Li R."/>
            <person name="Bekaert M."/>
        </authorList>
    </citation>
    <scope>NUCLEOTIDE SEQUENCE [LARGE SCALE GENOMIC DNA]</scope>
    <source>
        <strain evidence="4">wild</strain>
    </source>
</reference>
<feature type="compositionally biased region" description="Polar residues" evidence="1">
    <location>
        <begin position="17"/>
        <end position="28"/>
    </location>
</feature>
<dbReference type="Proteomes" id="UP000507470">
    <property type="component" value="Unassembled WGS sequence"/>
</dbReference>
<organism evidence="3 4">
    <name type="scientific">Mytilus coruscus</name>
    <name type="common">Sea mussel</name>
    <dbReference type="NCBI Taxonomy" id="42192"/>
    <lineage>
        <taxon>Eukaryota</taxon>
        <taxon>Metazoa</taxon>
        <taxon>Spiralia</taxon>
        <taxon>Lophotrochozoa</taxon>
        <taxon>Mollusca</taxon>
        <taxon>Bivalvia</taxon>
        <taxon>Autobranchia</taxon>
        <taxon>Pteriomorphia</taxon>
        <taxon>Mytilida</taxon>
        <taxon>Mytiloidea</taxon>
        <taxon>Mytilidae</taxon>
        <taxon>Mytilinae</taxon>
        <taxon>Mytilus</taxon>
    </lineage>
</organism>
<protein>
    <recommendedName>
        <fullName evidence="2">Endonuclease/exonuclease/phosphatase domain-containing protein</fullName>
    </recommendedName>
</protein>
<dbReference type="GO" id="GO:0003824">
    <property type="term" value="F:catalytic activity"/>
    <property type="evidence" value="ECO:0007669"/>
    <property type="project" value="InterPro"/>
</dbReference>
<dbReference type="OrthoDB" id="7476844at2759"/>
<name>A0A6J8DRG7_MYTCO</name>
<sequence length="552" mass="63104">MEDNFNFENEKLDKTPSKMTQTPSSDQVKNVAIPQQYKAKPSVQQDSGMNSEEYTTPSLSRSDHLSQYTGSINSTRPEIFHKIGQPVYYQPHPNNSHPLKKPKSNPSKLNNDSYQFFFRDESQVKQTGLTSRHRESSIDCNNNSKDTLNILSFNCKNIKTTGQFFQEIQKPADIILIQEHWIFHFELQLLKELHPKIVGVGKAVDSSDPIATSHMPRGYGGVAVLWQKSIERFINPLPDGSSRLQCIELVIDKPQIIISVYLPTKSSNDSYDIFLDCLDQLYEIIQKYGGTHEIIIEGDLNEDLYNPSNNSRRKQKLNELMVEYTSEIDYFLYTDPKCEPSKRLIDLSSNVMDHHPISLRIKSNIVREQQSRNSVKQKHKVKCNKVDKSRYEETINREIGDYIEMLNFNRIDIELITLQSMDLLSNTAKQLDQQKTYGKNKLKLNVWNKEISESLEANKLAYTNLKSAGTDPSSWLLIDEIHKNTESRIKWSTEISAKCPVLQAVKQGGLLSTDLYKVYIEDLLNTLENTSSGCEIGETLINAVASCLASYL</sequence>
<feature type="region of interest" description="Disordered" evidence="1">
    <location>
        <begin position="1"/>
        <end position="71"/>
    </location>
</feature>
<dbReference type="EMBL" id="CACVKT020007838">
    <property type="protein sequence ID" value="CAC5411213.1"/>
    <property type="molecule type" value="Genomic_DNA"/>
</dbReference>
<dbReference type="Gene3D" id="3.60.10.10">
    <property type="entry name" value="Endonuclease/exonuclease/phosphatase"/>
    <property type="match status" value="1"/>
</dbReference>
<dbReference type="Pfam" id="PF03372">
    <property type="entry name" value="Exo_endo_phos"/>
    <property type="match status" value="1"/>
</dbReference>
<feature type="region of interest" description="Disordered" evidence="1">
    <location>
        <begin position="86"/>
        <end position="106"/>
    </location>
</feature>
<proteinExistence type="predicted"/>
<gene>
    <name evidence="3" type="ORF">MCOR_44333</name>
</gene>
<dbReference type="InterPro" id="IPR036691">
    <property type="entry name" value="Endo/exonu/phosph_ase_sf"/>
</dbReference>
<feature type="compositionally biased region" description="Polar residues" evidence="1">
    <location>
        <begin position="42"/>
        <end position="71"/>
    </location>
</feature>
<accession>A0A6J8DRG7</accession>
<dbReference type="AlphaFoldDB" id="A0A6J8DRG7"/>